<name>A0ABN9PQP3_9DINO</name>
<gene>
    <name evidence="2" type="ORF">PCOR1329_LOCUS5129</name>
</gene>
<evidence type="ECO:0000256" key="1">
    <source>
        <dbReference type="SAM" id="MobiDB-lite"/>
    </source>
</evidence>
<dbReference type="EMBL" id="CAUYUJ010001338">
    <property type="protein sequence ID" value="CAK0795450.1"/>
    <property type="molecule type" value="Genomic_DNA"/>
</dbReference>
<keyword evidence="3" id="KW-1185">Reference proteome</keyword>
<evidence type="ECO:0000313" key="3">
    <source>
        <dbReference type="Proteomes" id="UP001189429"/>
    </source>
</evidence>
<reference evidence="2" key="1">
    <citation type="submission" date="2023-10" db="EMBL/GenBank/DDBJ databases">
        <authorList>
            <person name="Chen Y."/>
            <person name="Shah S."/>
            <person name="Dougan E. K."/>
            <person name="Thang M."/>
            <person name="Chan C."/>
        </authorList>
    </citation>
    <scope>NUCLEOTIDE SEQUENCE [LARGE SCALE GENOMIC DNA]</scope>
</reference>
<protein>
    <submittedName>
        <fullName evidence="2">Uncharacterized protein</fullName>
    </submittedName>
</protein>
<proteinExistence type="predicted"/>
<accession>A0ABN9PQP3</accession>
<sequence>MGRARRQLAPLSLASGAAFFWRWVPSEKNSADRASRNLPGVGYAAAAADSCFLGAAAGRPGPASGHGGPAGESWADIGPPPGLEEEARQPRGGSWRDQLLRSFLELRAAKDRTVWSYQVRYRAFLTWSTKACLSVTSVTDLEVDWMVAYDSLAAARTAALTSVLGLGPSETLSLRVQPVEQLVRAGPQHLGMYSILRFPTELRMMSKALGYDTSLQVGNPEFSGVDQLLECLVGRRAVDALLFDLDMRPWVRALLQRPTNAWTFGNIKKRRQWEAVRSLMQYARDGHVQ</sequence>
<feature type="non-terminal residue" evidence="2">
    <location>
        <position position="289"/>
    </location>
</feature>
<organism evidence="2 3">
    <name type="scientific">Prorocentrum cordatum</name>
    <dbReference type="NCBI Taxonomy" id="2364126"/>
    <lineage>
        <taxon>Eukaryota</taxon>
        <taxon>Sar</taxon>
        <taxon>Alveolata</taxon>
        <taxon>Dinophyceae</taxon>
        <taxon>Prorocentrales</taxon>
        <taxon>Prorocentraceae</taxon>
        <taxon>Prorocentrum</taxon>
    </lineage>
</organism>
<dbReference type="Proteomes" id="UP001189429">
    <property type="component" value="Unassembled WGS sequence"/>
</dbReference>
<feature type="region of interest" description="Disordered" evidence="1">
    <location>
        <begin position="59"/>
        <end position="93"/>
    </location>
</feature>
<comment type="caution">
    <text evidence="2">The sequence shown here is derived from an EMBL/GenBank/DDBJ whole genome shotgun (WGS) entry which is preliminary data.</text>
</comment>
<evidence type="ECO:0000313" key="2">
    <source>
        <dbReference type="EMBL" id="CAK0795450.1"/>
    </source>
</evidence>